<evidence type="ECO:0000313" key="3">
    <source>
        <dbReference type="Proteomes" id="UP000092698"/>
    </source>
</evidence>
<dbReference type="Pfam" id="PF00561">
    <property type="entry name" value="Abhydrolase_1"/>
    <property type="match status" value="1"/>
</dbReference>
<dbReference type="AlphaFoldDB" id="A0A1C7D4K3"/>
<dbReference type="InterPro" id="IPR029058">
    <property type="entry name" value="AB_hydrolase_fold"/>
</dbReference>
<dbReference type="KEGG" id="anh:A6F65_00060"/>
<organism evidence="2 3">
    <name type="scientific">Paraurantiacibacter namhicola</name>
    <dbReference type="NCBI Taxonomy" id="645517"/>
    <lineage>
        <taxon>Bacteria</taxon>
        <taxon>Pseudomonadati</taxon>
        <taxon>Pseudomonadota</taxon>
        <taxon>Alphaproteobacteria</taxon>
        <taxon>Sphingomonadales</taxon>
        <taxon>Erythrobacteraceae</taxon>
        <taxon>Paraurantiacibacter</taxon>
    </lineage>
</organism>
<dbReference type="RefSeq" id="WP_237164834.1">
    <property type="nucleotide sequence ID" value="NZ_CP016545.1"/>
</dbReference>
<dbReference type="InterPro" id="IPR050266">
    <property type="entry name" value="AB_hydrolase_sf"/>
</dbReference>
<dbReference type="STRING" id="645517.A6F65_00060"/>
<evidence type="ECO:0000313" key="2">
    <source>
        <dbReference type="EMBL" id="ANU06388.1"/>
    </source>
</evidence>
<sequence length="448" mass="49095">MTITRHMLTLPGSGRRVHYRVCGSGPALLMVHQSPRSGAEYEALMREWGAHFTCIAPDTPGFGQSDPLPGEPDIADFADGLSQFVDALGIAPVAAYGFHSGGIILVTLLKRHPQMLRCLAVGGYAIWTPEEMALFGTSYLPEWHPAPYGEHLTWLWNRMLEQSWFFPWFDTREEARLSVAHADLPRVQQAVMEMLDSGNAYRAGYGAVLRAPRDIPAPGSQTPPVLITAYDGDPLQEHIDRLGEMPAGWEARKVATPEDHRAQSLAFLLEHASGPDCPRLPEDADEGWLDMDGALLHWRGTPGADRLVLHAPAAEMAPPQEAALAIDVPGHGLSDPCPDPEAAIHAAAERLGAGRIDWPEAPMGDPERLYPDMTPDRFGTHLLRAWGAARAEAIFEPWYEANAGHARPLDPALLEPAAIAPRARARLRAGDMAARYHHILCNRKDDLS</sequence>
<dbReference type="Proteomes" id="UP000092698">
    <property type="component" value="Chromosome"/>
</dbReference>
<dbReference type="EMBL" id="CP016545">
    <property type="protein sequence ID" value="ANU06388.1"/>
    <property type="molecule type" value="Genomic_DNA"/>
</dbReference>
<protein>
    <submittedName>
        <fullName evidence="2">Putative hydrolase</fullName>
        <ecNumber evidence="2">3.-.-.-</ecNumber>
    </submittedName>
</protein>
<reference evidence="2 3" key="1">
    <citation type="submission" date="2016-07" db="EMBL/GenBank/DDBJ databases">
        <title>Complete genome sequence of Altererythrobacter namhicola JCM 16345T, containing esterase-encoding genes.</title>
        <authorList>
            <person name="Cheng H."/>
            <person name="Wu Y.-H."/>
            <person name="Jian S.-L."/>
            <person name="Huo Y.-Y."/>
            <person name="Wang C.-S."/>
            <person name="Xu X.-W."/>
        </authorList>
    </citation>
    <scope>NUCLEOTIDE SEQUENCE [LARGE SCALE GENOMIC DNA]</scope>
    <source>
        <strain evidence="2 3">JCM 16345</strain>
    </source>
</reference>
<keyword evidence="2" id="KW-0378">Hydrolase</keyword>
<dbReference type="SUPFAM" id="SSF53474">
    <property type="entry name" value="alpha/beta-Hydrolases"/>
    <property type="match status" value="1"/>
</dbReference>
<dbReference type="PANTHER" id="PTHR43798">
    <property type="entry name" value="MONOACYLGLYCEROL LIPASE"/>
    <property type="match status" value="1"/>
</dbReference>
<dbReference type="InterPro" id="IPR000073">
    <property type="entry name" value="AB_hydrolase_1"/>
</dbReference>
<dbReference type="EC" id="3.-.-.-" evidence="2"/>
<dbReference type="GO" id="GO:0016787">
    <property type="term" value="F:hydrolase activity"/>
    <property type="evidence" value="ECO:0007669"/>
    <property type="project" value="UniProtKB-KW"/>
</dbReference>
<name>A0A1C7D4K3_9SPHN</name>
<proteinExistence type="predicted"/>
<gene>
    <name evidence="2" type="ORF">A6F65_00060</name>
</gene>
<keyword evidence="3" id="KW-1185">Reference proteome</keyword>
<accession>A0A1C7D4K3</accession>
<evidence type="ECO:0000259" key="1">
    <source>
        <dbReference type="Pfam" id="PF00561"/>
    </source>
</evidence>
<feature type="domain" description="AB hydrolase-1" evidence="1">
    <location>
        <begin position="26"/>
        <end position="120"/>
    </location>
</feature>
<dbReference type="Gene3D" id="3.40.50.1820">
    <property type="entry name" value="alpha/beta hydrolase"/>
    <property type="match status" value="1"/>
</dbReference>
<dbReference type="PATRIC" id="fig|645517.4.peg.60"/>